<protein>
    <submittedName>
        <fullName evidence="2">ATPase</fullName>
    </submittedName>
</protein>
<dbReference type="GeneID" id="303189017"/>
<dbReference type="RefSeq" id="WP_086961390.1">
    <property type="nucleotide sequence ID" value="NZ_AP018680.1"/>
</dbReference>
<keyword evidence="3" id="KW-1185">Reference proteome</keyword>
<organism evidence="2 3">
    <name type="scientific">Vibrio casei</name>
    <dbReference type="NCBI Taxonomy" id="673372"/>
    <lineage>
        <taxon>Bacteria</taxon>
        <taxon>Pseudomonadati</taxon>
        <taxon>Pseudomonadota</taxon>
        <taxon>Gammaproteobacteria</taxon>
        <taxon>Vibrionales</taxon>
        <taxon>Vibrionaceae</taxon>
        <taxon>Vibrio</taxon>
    </lineage>
</organism>
<dbReference type="SUPFAM" id="SSF52402">
    <property type="entry name" value="Adenine nucleotide alpha hydrolases-like"/>
    <property type="match status" value="1"/>
</dbReference>
<dbReference type="OrthoDB" id="3572539at2"/>
<feature type="domain" description="Diphthamide synthase" evidence="1">
    <location>
        <begin position="10"/>
        <end position="215"/>
    </location>
</feature>
<reference evidence="2 3" key="1">
    <citation type="journal article" date="2017" name="Elife">
        <title>Extensive horizontal gene transfer in cheese-associated bacteria.</title>
        <authorList>
            <person name="Bonham K.S."/>
            <person name="Wolfe B.E."/>
            <person name="Dutton R.J."/>
        </authorList>
    </citation>
    <scope>NUCLEOTIDE SEQUENCE [LARGE SCALE GENOMIC DNA]</scope>
    <source>
        <strain evidence="2 3">JB196</strain>
    </source>
</reference>
<gene>
    <name evidence="2" type="ORF">CIK83_08795</name>
</gene>
<comment type="caution">
    <text evidence="2">The sequence shown here is derived from an EMBL/GenBank/DDBJ whole genome shotgun (WGS) entry which is preliminary data.</text>
</comment>
<accession>A0A368LPE3</accession>
<evidence type="ECO:0000313" key="3">
    <source>
        <dbReference type="Proteomes" id="UP000252479"/>
    </source>
</evidence>
<dbReference type="InterPro" id="IPR002761">
    <property type="entry name" value="Diphthami_syn_dom"/>
</dbReference>
<dbReference type="EMBL" id="QPGL01000001">
    <property type="protein sequence ID" value="RCS73685.1"/>
    <property type="molecule type" value="Genomic_DNA"/>
</dbReference>
<dbReference type="InterPro" id="IPR014729">
    <property type="entry name" value="Rossmann-like_a/b/a_fold"/>
</dbReference>
<dbReference type="Pfam" id="PF01902">
    <property type="entry name" value="Diphthami_syn_2"/>
    <property type="match status" value="1"/>
</dbReference>
<dbReference type="Gene3D" id="3.40.50.620">
    <property type="entry name" value="HUPs"/>
    <property type="match status" value="1"/>
</dbReference>
<dbReference type="Gene3D" id="3.90.1490.10">
    <property type="entry name" value="putative n-type atp pyrophosphatase, domain 2"/>
    <property type="match status" value="1"/>
</dbReference>
<proteinExistence type="predicted"/>
<evidence type="ECO:0000259" key="1">
    <source>
        <dbReference type="Pfam" id="PF01902"/>
    </source>
</evidence>
<name>A0A368LPE3_9VIBR</name>
<dbReference type="Proteomes" id="UP000252479">
    <property type="component" value="Unassembled WGS sequence"/>
</dbReference>
<evidence type="ECO:0000313" key="2">
    <source>
        <dbReference type="EMBL" id="RCS73685.1"/>
    </source>
</evidence>
<sequence length="231" mass="26006">MRSGYKKQIKTIVSWSSGKDSTLTLIRLMADPDYDVVGLFTTYVDDEVPFQATPLAVVREQAKLTNLPLIEIALPDVFPNNDIYQSTVIAGLKNSGLSFESIAFGDLFCNGIMEYRQRFLEPAGWRCIFPLIAQGSDKLAKEIIYSGIRTMIITVDTQQLNKEFCGRLYDQSLLEQLPESCDPCGENGEFHTLVVSAPCFNGELELILGSVEDNGRFHYQRYHLGQTHLHQ</sequence>
<dbReference type="AlphaFoldDB" id="A0A368LPE3"/>